<comment type="caution">
    <text evidence="8">The sequence shown here is derived from an EMBL/GenBank/DDBJ whole genome shotgun (WGS) entry which is preliminary data.</text>
</comment>
<comment type="pathway">
    <text evidence="2">Glycan biosynthesis; alginate biosynthesis.</text>
</comment>
<evidence type="ECO:0000259" key="7">
    <source>
        <dbReference type="Pfam" id="PF16822"/>
    </source>
</evidence>
<keyword evidence="3" id="KW-0808">Transferase</keyword>
<comment type="subcellular location">
    <subcellularLocation>
        <location evidence="1">Periplasm</location>
    </subcellularLocation>
</comment>
<name>A0ABV9N408_9FLAO</name>
<keyword evidence="6" id="KW-0016">Alginate biosynthesis</keyword>
<evidence type="ECO:0000256" key="5">
    <source>
        <dbReference type="ARBA" id="ARBA00022764"/>
    </source>
</evidence>
<protein>
    <recommendedName>
        <fullName evidence="7">AlgX/AlgJ SGNH hydrolase-like domain-containing protein</fullName>
    </recommendedName>
</protein>
<gene>
    <name evidence="8" type="ORF">ACFO5O_12095</name>
</gene>
<keyword evidence="4" id="KW-0732">Signal</keyword>
<feature type="domain" description="AlgX/AlgJ SGNH hydrolase-like" evidence="7">
    <location>
        <begin position="69"/>
        <end position="241"/>
    </location>
</feature>
<dbReference type="EMBL" id="JBHSGP010000014">
    <property type="protein sequence ID" value="MFC4723067.1"/>
    <property type="molecule type" value="Genomic_DNA"/>
</dbReference>
<evidence type="ECO:0000256" key="6">
    <source>
        <dbReference type="ARBA" id="ARBA00022841"/>
    </source>
</evidence>
<evidence type="ECO:0000313" key="8">
    <source>
        <dbReference type="EMBL" id="MFC4723067.1"/>
    </source>
</evidence>
<keyword evidence="9" id="KW-1185">Reference proteome</keyword>
<dbReference type="Proteomes" id="UP001595953">
    <property type="component" value="Unassembled WGS sequence"/>
</dbReference>
<dbReference type="RefSeq" id="WP_387964116.1">
    <property type="nucleotide sequence ID" value="NZ_JBHSGP010000014.1"/>
</dbReference>
<reference evidence="9" key="1">
    <citation type="journal article" date="2019" name="Int. J. Syst. Evol. Microbiol.">
        <title>The Global Catalogue of Microorganisms (GCM) 10K type strain sequencing project: providing services to taxonomists for standard genome sequencing and annotation.</title>
        <authorList>
            <consortium name="The Broad Institute Genomics Platform"/>
            <consortium name="The Broad Institute Genome Sequencing Center for Infectious Disease"/>
            <person name="Wu L."/>
            <person name="Ma J."/>
        </authorList>
    </citation>
    <scope>NUCLEOTIDE SEQUENCE [LARGE SCALE GENOMIC DNA]</scope>
    <source>
        <strain evidence="9">CCUG 63682</strain>
    </source>
</reference>
<dbReference type="Pfam" id="PF16822">
    <property type="entry name" value="ALGX"/>
    <property type="match status" value="1"/>
</dbReference>
<sequence>MLTNLEDLTKHENRKFKDFPNLDFDSPISSISNFKNYYIENFGLKAALVNSYIHLKNNILNEDPIPNKVVKGLDGWYFLGNHHNNIISDSFGNDSFSENELNVICKNIIELNAYFVAKKIKFYLVIPPNKSSIYREQLPYQLTKHATKFTSFKNSLEDRFGFKIIDLSSEMLSKKNDSLLYMKTDTHWNDYGAFIGYSKVIDVLNAHHLNIPKVSLNTYRINHKFISGDITPMINNNTLERTIVFEKKSNTKINNLSESYKHQRYYNPDGNKKLLMFRDSFANAWTPYFSESFKESVFLTDYIIDYSLIEKENPDVVILEVVERNFLEVLLNLKKRPS</sequence>
<proteinExistence type="predicted"/>
<evidence type="ECO:0000256" key="3">
    <source>
        <dbReference type="ARBA" id="ARBA00022679"/>
    </source>
</evidence>
<accession>A0ABV9N408</accession>
<dbReference type="SUPFAM" id="SSF52266">
    <property type="entry name" value="SGNH hydrolase"/>
    <property type="match status" value="1"/>
</dbReference>
<evidence type="ECO:0000256" key="4">
    <source>
        <dbReference type="ARBA" id="ARBA00022729"/>
    </source>
</evidence>
<keyword evidence="5" id="KW-0574">Periplasm</keyword>
<evidence type="ECO:0000313" key="9">
    <source>
        <dbReference type="Proteomes" id="UP001595953"/>
    </source>
</evidence>
<dbReference type="InterPro" id="IPR031811">
    <property type="entry name" value="ALGX/ALGJ_SGNH-like"/>
</dbReference>
<evidence type="ECO:0000256" key="2">
    <source>
        <dbReference type="ARBA" id="ARBA00005182"/>
    </source>
</evidence>
<organism evidence="8 9">
    <name type="scientific">Geojedonia litorea</name>
    <dbReference type="NCBI Taxonomy" id="1268269"/>
    <lineage>
        <taxon>Bacteria</taxon>
        <taxon>Pseudomonadati</taxon>
        <taxon>Bacteroidota</taxon>
        <taxon>Flavobacteriia</taxon>
        <taxon>Flavobacteriales</taxon>
        <taxon>Flavobacteriaceae</taxon>
        <taxon>Geojedonia</taxon>
    </lineage>
</organism>
<evidence type="ECO:0000256" key="1">
    <source>
        <dbReference type="ARBA" id="ARBA00004418"/>
    </source>
</evidence>